<sequence>MAMSSSRSWPSLTPPLAEWILQAVASMGFQRMTPVQASTIPFFIMGSKDVVVEAVTGSGKTLAFLIPTAQRILQLEEPNKKHHVAAIIISPTRELAKQTFDVLVSLLGFHGPSAQALQPLEAENASADKSSNTMDHADASLVCLEPDFKIIPQLLVGGSSSPTEDLRLFLQKSPNILVATPGRLLEILSSPHVHCPQSSFEVLIMDEADRLLDLGFKEDLQKILGRLPKQRRTGLFSASVSEALDQIIRVGLRNPVKIVVKVKNADGREEQRTPTSLQMTYLAMPASHKITALAQLLQKLDPPPLKTIVYLSTCAGVDYYRHLLSHVLSLNEISILTVPLHGKHPPRVRNKNFSLFTNSTIPALLITTDVAARGLDVPQVDLVVQIDAPIDPKDFLHRCGRAARAGRKGLSVIFLHQGREEDYIPFLQVRKTPITPLKHPPISITPEQELTTTTQLQNLIKTDRALHDKGQRAFVSWVQSYSKHQAASIFRIADLDWASLAAGWGLLKLPRMPELKGLTNIEPITVPMNWDTYKYKDSTREKRRLGDLKAEPDDQLQPSAKRSSKQQKSQSWSQKHEAQEERSRRREQRHAKRQWERVEKMNPEEKARQTELEGMIAEIKQGRLLEEDTPFEGFE</sequence>
<evidence type="ECO:0000256" key="7">
    <source>
        <dbReference type="ARBA" id="ARBA00022840"/>
    </source>
</evidence>
<proteinExistence type="inferred from homology"/>
<dbReference type="SUPFAM" id="SSF52540">
    <property type="entry name" value="P-loop containing nucleoside triphosphate hydrolases"/>
    <property type="match status" value="1"/>
</dbReference>
<dbReference type="GO" id="GO:0003724">
    <property type="term" value="F:RNA helicase activity"/>
    <property type="evidence" value="ECO:0007669"/>
    <property type="project" value="UniProtKB-EC"/>
</dbReference>
<evidence type="ECO:0000256" key="5">
    <source>
        <dbReference type="ARBA" id="ARBA00022801"/>
    </source>
</evidence>
<evidence type="ECO:0000256" key="12">
    <source>
        <dbReference type="ARBA" id="ARBA00038002"/>
    </source>
</evidence>
<name>A0A8H3FP84_9LECA</name>
<comment type="domain">
    <text evidence="16">The Q motif is unique to and characteristic of the DEAD box family of RNA helicases and controls ATP binding and hydrolysis.</text>
</comment>
<dbReference type="SMART" id="SM01178">
    <property type="entry name" value="DUF4217"/>
    <property type="match status" value="1"/>
</dbReference>
<gene>
    <name evidence="21" type="primary">SPB4</name>
    <name evidence="21" type="ORF">GOMPHAMPRED_004159</name>
</gene>
<feature type="region of interest" description="Disordered" evidence="17">
    <location>
        <begin position="542"/>
        <end position="614"/>
    </location>
</feature>
<dbReference type="InterPro" id="IPR001650">
    <property type="entry name" value="Helicase_C-like"/>
</dbReference>
<dbReference type="PROSITE" id="PS51192">
    <property type="entry name" value="HELICASE_ATP_BIND_1"/>
    <property type="match status" value="1"/>
</dbReference>
<evidence type="ECO:0000313" key="22">
    <source>
        <dbReference type="Proteomes" id="UP000664169"/>
    </source>
</evidence>
<dbReference type="InterPro" id="IPR027417">
    <property type="entry name" value="P-loop_NTPase"/>
</dbReference>
<comment type="subcellular location">
    <subcellularLocation>
        <location evidence="1">Nucleus</location>
        <location evidence="1">Nucleolus</location>
    </subcellularLocation>
</comment>
<evidence type="ECO:0000259" key="18">
    <source>
        <dbReference type="PROSITE" id="PS51192"/>
    </source>
</evidence>
<dbReference type="PROSITE" id="PS51195">
    <property type="entry name" value="Q_MOTIF"/>
    <property type="match status" value="1"/>
</dbReference>
<dbReference type="InterPro" id="IPR025313">
    <property type="entry name" value="SPB4-like_CTE"/>
</dbReference>
<dbReference type="Proteomes" id="UP000664169">
    <property type="component" value="Unassembled WGS sequence"/>
</dbReference>
<accession>A0A8H3FP84</accession>
<dbReference type="InterPro" id="IPR056330">
    <property type="entry name" value="CTT_SPB4"/>
</dbReference>
<keyword evidence="10" id="KW-0539">Nucleus</keyword>
<feature type="domain" description="DEAD-box RNA helicase Q" evidence="20">
    <location>
        <begin position="9"/>
        <end position="37"/>
    </location>
</feature>
<dbReference type="InterPro" id="IPR014014">
    <property type="entry name" value="RNA_helicase_DEAD_Q_motif"/>
</dbReference>
<evidence type="ECO:0000256" key="1">
    <source>
        <dbReference type="ARBA" id="ARBA00004604"/>
    </source>
</evidence>
<comment type="similarity">
    <text evidence="12">Belongs to the DEAD box helicase family. DDX55/SPB4 subfamily.</text>
</comment>
<evidence type="ECO:0000256" key="10">
    <source>
        <dbReference type="ARBA" id="ARBA00023242"/>
    </source>
</evidence>
<dbReference type="CDD" id="cd18787">
    <property type="entry name" value="SF2_C_DEAD"/>
    <property type="match status" value="1"/>
</dbReference>
<dbReference type="SMART" id="SM00490">
    <property type="entry name" value="HELICc"/>
    <property type="match status" value="1"/>
</dbReference>
<dbReference type="InterPro" id="IPR011545">
    <property type="entry name" value="DEAD/DEAH_box_helicase_dom"/>
</dbReference>
<keyword evidence="22" id="KW-1185">Reference proteome</keyword>
<evidence type="ECO:0000256" key="9">
    <source>
        <dbReference type="ARBA" id="ARBA00023054"/>
    </source>
</evidence>
<dbReference type="GO" id="GO:0005730">
    <property type="term" value="C:nucleolus"/>
    <property type="evidence" value="ECO:0007669"/>
    <property type="project" value="UniProtKB-SubCell"/>
</dbReference>
<comment type="subunit">
    <text evidence="13">Component of pre-60S ribosomal complexes.</text>
</comment>
<dbReference type="PROSITE" id="PS00039">
    <property type="entry name" value="DEAD_ATP_HELICASE"/>
    <property type="match status" value="1"/>
</dbReference>
<dbReference type="GO" id="GO:0006364">
    <property type="term" value="P:rRNA processing"/>
    <property type="evidence" value="ECO:0007669"/>
    <property type="project" value="UniProtKB-KW"/>
</dbReference>
<keyword evidence="5 15" id="KW-0378">Hydrolase</keyword>
<keyword evidence="3" id="KW-0698">rRNA processing</keyword>
<dbReference type="Pfam" id="PF00271">
    <property type="entry name" value="Helicase_C"/>
    <property type="match status" value="1"/>
</dbReference>
<feature type="domain" description="Helicase C-terminal" evidence="19">
    <location>
        <begin position="292"/>
        <end position="451"/>
    </location>
</feature>
<dbReference type="Pfam" id="PF23681">
    <property type="entry name" value="CTT_SPB4"/>
    <property type="match status" value="1"/>
</dbReference>
<dbReference type="EMBL" id="CAJPDQ010000025">
    <property type="protein sequence ID" value="CAF9926522.1"/>
    <property type="molecule type" value="Genomic_DNA"/>
</dbReference>
<feature type="compositionally biased region" description="Basic and acidic residues" evidence="17">
    <location>
        <begin position="593"/>
        <end position="611"/>
    </location>
</feature>
<comment type="function">
    <text evidence="16">RNA helicase.</text>
</comment>
<comment type="function">
    <text evidence="11">ATP-binding RNA helicase involved in the biogenesis of 60S ribosomal subunits. Binds 90S pre-ribosomal particles and dissociates from pre-60S ribosomal particles after processing of 27SB pre-rRNA. Required for the normal formation of 18S rRNA through the processing of pre-rRNAs at sites A0, A1 and A2, and the normal formation of 25S and 5.8S rRNAs through the processing of pre-rRNAs at sites C1 and C2.</text>
</comment>
<feature type="domain" description="Helicase ATP-binding" evidence="18">
    <location>
        <begin position="41"/>
        <end position="258"/>
    </location>
</feature>
<evidence type="ECO:0000256" key="3">
    <source>
        <dbReference type="ARBA" id="ARBA00022552"/>
    </source>
</evidence>
<organism evidence="21 22">
    <name type="scientific">Gomphillus americanus</name>
    <dbReference type="NCBI Taxonomy" id="1940652"/>
    <lineage>
        <taxon>Eukaryota</taxon>
        <taxon>Fungi</taxon>
        <taxon>Dikarya</taxon>
        <taxon>Ascomycota</taxon>
        <taxon>Pezizomycotina</taxon>
        <taxon>Lecanoromycetes</taxon>
        <taxon>OSLEUM clade</taxon>
        <taxon>Ostropomycetidae</taxon>
        <taxon>Ostropales</taxon>
        <taxon>Graphidaceae</taxon>
        <taxon>Gomphilloideae</taxon>
        <taxon>Gomphillus</taxon>
    </lineage>
</organism>
<dbReference type="Gene3D" id="3.40.50.300">
    <property type="entry name" value="P-loop containing nucleotide triphosphate hydrolases"/>
    <property type="match status" value="2"/>
</dbReference>
<dbReference type="GO" id="GO:0005524">
    <property type="term" value="F:ATP binding"/>
    <property type="evidence" value="ECO:0007669"/>
    <property type="project" value="UniProtKB-UniRule"/>
</dbReference>
<comment type="caution">
    <text evidence="21">The sequence shown here is derived from an EMBL/GenBank/DDBJ whole genome shotgun (WGS) entry which is preliminary data.</text>
</comment>
<evidence type="ECO:0000259" key="19">
    <source>
        <dbReference type="PROSITE" id="PS51194"/>
    </source>
</evidence>
<evidence type="ECO:0000256" key="6">
    <source>
        <dbReference type="ARBA" id="ARBA00022806"/>
    </source>
</evidence>
<dbReference type="AlphaFoldDB" id="A0A8H3FP84"/>
<keyword evidence="7 15" id="KW-0067">ATP-binding</keyword>
<feature type="compositionally biased region" description="Basic and acidic residues" evidence="17">
    <location>
        <begin position="574"/>
        <end position="584"/>
    </location>
</feature>
<evidence type="ECO:0000256" key="11">
    <source>
        <dbReference type="ARBA" id="ARBA00037566"/>
    </source>
</evidence>
<keyword evidence="9" id="KW-0175">Coiled coil</keyword>
<dbReference type="CDD" id="cd17960">
    <property type="entry name" value="DEADc_DDX55"/>
    <property type="match status" value="1"/>
</dbReference>
<dbReference type="GO" id="GO:0016787">
    <property type="term" value="F:hydrolase activity"/>
    <property type="evidence" value="ECO:0007669"/>
    <property type="project" value="UniProtKB-KW"/>
</dbReference>
<feature type="compositionally biased region" description="Basic and acidic residues" evidence="17">
    <location>
        <begin position="542"/>
        <end position="552"/>
    </location>
</feature>
<feature type="short sequence motif" description="Q motif" evidence="14">
    <location>
        <begin position="9"/>
        <end position="37"/>
    </location>
</feature>
<evidence type="ECO:0000256" key="16">
    <source>
        <dbReference type="RuleBase" id="RU365068"/>
    </source>
</evidence>
<keyword evidence="4 15" id="KW-0547">Nucleotide-binding</keyword>
<keyword evidence="2" id="KW-0690">Ribosome biogenesis</keyword>
<dbReference type="Pfam" id="PF00270">
    <property type="entry name" value="DEAD"/>
    <property type="match status" value="2"/>
</dbReference>
<dbReference type="SMART" id="SM00487">
    <property type="entry name" value="DEXDc"/>
    <property type="match status" value="1"/>
</dbReference>
<evidence type="ECO:0000256" key="13">
    <source>
        <dbReference type="ARBA" id="ARBA00038757"/>
    </source>
</evidence>
<keyword evidence="8 16" id="KW-0694">RNA-binding</keyword>
<dbReference type="OrthoDB" id="7396459at2759"/>
<reference evidence="21" key="1">
    <citation type="submission" date="2021-03" db="EMBL/GenBank/DDBJ databases">
        <authorList>
            <person name="Tagirdzhanova G."/>
        </authorList>
    </citation>
    <scope>NUCLEOTIDE SEQUENCE</scope>
</reference>
<evidence type="ECO:0000256" key="14">
    <source>
        <dbReference type="PROSITE-ProRule" id="PRU00552"/>
    </source>
</evidence>
<dbReference type="GO" id="GO:0003723">
    <property type="term" value="F:RNA binding"/>
    <property type="evidence" value="ECO:0007669"/>
    <property type="project" value="UniProtKB-UniRule"/>
</dbReference>
<comment type="catalytic activity">
    <reaction evidence="16">
        <text>ATP + H2O = ADP + phosphate + H(+)</text>
        <dbReference type="Rhea" id="RHEA:13065"/>
        <dbReference type="ChEBI" id="CHEBI:15377"/>
        <dbReference type="ChEBI" id="CHEBI:15378"/>
        <dbReference type="ChEBI" id="CHEBI:30616"/>
        <dbReference type="ChEBI" id="CHEBI:43474"/>
        <dbReference type="ChEBI" id="CHEBI:456216"/>
        <dbReference type="EC" id="3.6.4.13"/>
    </reaction>
</comment>
<evidence type="ECO:0000256" key="8">
    <source>
        <dbReference type="ARBA" id="ARBA00022884"/>
    </source>
</evidence>
<dbReference type="Pfam" id="PF13959">
    <property type="entry name" value="CTE_SPB4"/>
    <property type="match status" value="1"/>
</dbReference>
<evidence type="ECO:0000256" key="15">
    <source>
        <dbReference type="RuleBase" id="RU000492"/>
    </source>
</evidence>
<dbReference type="PANTHER" id="PTHR24031">
    <property type="entry name" value="RNA HELICASE"/>
    <property type="match status" value="1"/>
</dbReference>
<evidence type="ECO:0000313" key="21">
    <source>
        <dbReference type="EMBL" id="CAF9926522.1"/>
    </source>
</evidence>
<evidence type="ECO:0000256" key="17">
    <source>
        <dbReference type="SAM" id="MobiDB-lite"/>
    </source>
</evidence>
<keyword evidence="6 15" id="KW-0347">Helicase</keyword>
<evidence type="ECO:0000256" key="4">
    <source>
        <dbReference type="ARBA" id="ARBA00022741"/>
    </source>
</evidence>
<protein>
    <recommendedName>
        <fullName evidence="16">ATP-dependent RNA helicase</fullName>
        <ecNumber evidence="16">3.6.4.13</ecNumber>
    </recommendedName>
</protein>
<dbReference type="InterPro" id="IPR000629">
    <property type="entry name" value="RNA-helicase_DEAD-box_CS"/>
</dbReference>
<dbReference type="EC" id="3.6.4.13" evidence="16"/>
<dbReference type="InterPro" id="IPR014001">
    <property type="entry name" value="Helicase_ATP-bd"/>
</dbReference>
<dbReference type="PROSITE" id="PS51194">
    <property type="entry name" value="HELICASE_CTER"/>
    <property type="match status" value="1"/>
</dbReference>
<evidence type="ECO:0000256" key="2">
    <source>
        <dbReference type="ARBA" id="ARBA00022517"/>
    </source>
</evidence>
<evidence type="ECO:0000259" key="20">
    <source>
        <dbReference type="PROSITE" id="PS51195"/>
    </source>
</evidence>